<protein>
    <submittedName>
        <fullName evidence="1">Uncharacterized protein</fullName>
    </submittedName>
</protein>
<reference evidence="1 2" key="1">
    <citation type="submission" date="2018-06" db="EMBL/GenBank/DDBJ databases">
        <title>Genomic Encyclopedia of Archaeal and Bacterial Type Strains, Phase II (KMG-II): from individual species to whole genera.</title>
        <authorList>
            <person name="Goeker M."/>
        </authorList>
    </citation>
    <scope>NUCLEOTIDE SEQUENCE [LARGE SCALE GENOMIC DNA]</scope>
    <source>
        <strain evidence="1 2">DSM 29821</strain>
    </source>
</reference>
<name>A0A327VQU4_9BACT</name>
<dbReference type="EMBL" id="QLMA01000008">
    <property type="protein sequence ID" value="RAJ76747.1"/>
    <property type="molecule type" value="Genomic_DNA"/>
</dbReference>
<dbReference type="Proteomes" id="UP000249819">
    <property type="component" value="Unassembled WGS sequence"/>
</dbReference>
<dbReference type="RefSeq" id="WP_111594451.1">
    <property type="nucleotide sequence ID" value="NZ_QLMA01000008.1"/>
</dbReference>
<evidence type="ECO:0000313" key="2">
    <source>
        <dbReference type="Proteomes" id="UP000249819"/>
    </source>
</evidence>
<sequence length="364" mass="41287">MENITPVQPFQVDITHTPTATITRFQTTNGVTHHGNLSMDGQSILATYVYHAVSYKLTYLRLHPDGNVTGVWQEPDGILPTLFQDPNGKIFVSIIPYHPDKEMEISIPLFDREAISQPKGNRPFSGHYIATVPDAAIFYYQDSFSPGKPDKMMAVTFRDNQVHKKTNIKIPLPSQNKLFIEGNHIRLLAREGKTWLLREINTKGEITHTQTIPTDNSYVRETLFLSRTQTSYLLTNKKGLLEIITLAPDGTHVKDPLFDLEDELYNTWSPEHIHDNIYITRFNTGAGNGWMITQENKLLEIYYSKGVQGYKNLLTGEVIPLPYEDVILSGLNKTTAGGYAVICYPRVERTATNNTLLIIHRTLQ</sequence>
<evidence type="ECO:0000313" key="1">
    <source>
        <dbReference type="EMBL" id="RAJ76747.1"/>
    </source>
</evidence>
<comment type="caution">
    <text evidence="1">The sequence shown here is derived from an EMBL/GenBank/DDBJ whole genome shotgun (WGS) entry which is preliminary data.</text>
</comment>
<accession>A0A327VQU4</accession>
<proteinExistence type="predicted"/>
<organism evidence="1 2">
    <name type="scientific">Chitinophaga dinghuensis</name>
    <dbReference type="NCBI Taxonomy" id="1539050"/>
    <lineage>
        <taxon>Bacteria</taxon>
        <taxon>Pseudomonadati</taxon>
        <taxon>Bacteroidota</taxon>
        <taxon>Chitinophagia</taxon>
        <taxon>Chitinophagales</taxon>
        <taxon>Chitinophagaceae</taxon>
        <taxon>Chitinophaga</taxon>
    </lineage>
</organism>
<gene>
    <name evidence="1" type="ORF">CLV59_108268</name>
</gene>
<keyword evidence="2" id="KW-1185">Reference proteome</keyword>
<dbReference type="AlphaFoldDB" id="A0A327VQU4"/>
<dbReference type="OrthoDB" id="705691at2"/>